<feature type="region of interest" description="Disordered" evidence="2">
    <location>
        <begin position="100"/>
        <end position="141"/>
    </location>
</feature>
<gene>
    <name evidence="4" type="ORF">AMON00008_LOCUS40500</name>
</gene>
<accession>A0A7S4VQH0</accession>
<dbReference type="InterPro" id="IPR049492">
    <property type="entry name" value="BD-FAE-like_dom"/>
</dbReference>
<dbReference type="InterPro" id="IPR029058">
    <property type="entry name" value="AB_hydrolase_fold"/>
</dbReference>
<sequence>MAQGALLKMQVRPVREEPLECRRLTANTELMNSAGAGKEGTQANARAPSGGGLRTARFLLRTLLGLAVTSAMLRALRGRCEAPPNDSAMVPGSFRRGCRPGLGAPSRRPDCHEAWSSRGAASEAGQAGTPQRPAPPAAMPTPFAVSLPRVAPAPRSGPLQTAAAAAITPVMLLALMLISPLVKDAEAAVVRPLPARVLRVLRQAPLTWELFSAWEFAVTVAAVAAVRPELCCRFLADDGLAELRYGSRPEQTLLLFEAGSSKVAQPLVVFVHGGSWSHSRHWMYRLIGRRFAAKGFATAVIGYGQYPSSTVREMVSDVSDAVDWLRRGGRRCIDPSRVFLLGHSSGGHLCTLAALAGGCVGLSGMAALSSPMDIADHYAWEQGRGVADISALHPAHGGEANFAAFSPTRLVRGLPRGAAPALMPPLFIGHGTEDWTVPPEASERFVDAFAGAGGEVVFRRWEGLGHFSILGALMGFPVGAEADAAAEDLEVFMHRCLADGKARGASAGPGTRMEAVKQS</sequence>
<dbReference type="AlphaFoldDB" id="A0A7S4VQH0"/>
<keyword evidence="1" id="KW-0378">Hydrolase</keyword>
<evidence type="ECO:0000256" key="2">
    <source>
        <dbReference type="SAM" id="MobiDB-lite"/>
    </source>
</evidence>
<evidence type="ECO:0000313" key="4">
    <source>
        <dbReference type="EMBL" id="CAE4625056.1"/>
    </source>
</evidence>
<proteinExistence type="predicted"/>
<name>A0A7S4VQH0_9DINO</name>
<dbReference type="InterPro" id="IPR050300">
    <property type="entry name" value="GDXG_lipolytic_enzyme"/>
</dbReference>
<dbReference type="PANTHER" id="PTHR48081">
    <property type="entry name" value="AB HYDROLASE SUPERFAMILY PROTEIN C4A8.06C"/>
    <property type="match status" value="1"/>
</dbReference>
<evidence type="ECO:0000256" key="1">
    <source>
        <dbReference type="ARBA" id="ARBA00022801"/>
    </source>
</evidence>
<dbReference type="Gene3D" id="3.40.50.1820">
    <property type="entry name" value="alpha/beta hydrolase"/>
    <property type="match status" value="1"/>
</dbReference>
<dbReference type="EMBL" id="HBNR01057586">
    <property type="protein sequence ID" value="CAE4625056.1"/>
    <property type="molecule type" value="Transcribed_RNA"/>
</dbReference>
<feature type="domain" description="BD-FAE-like" evidence="3">
    <location>
        <begin position="261"/>
        <end position="358"/>
    </location>
</feature>
<dbReference type="GO" id="GO:0004061">
    <property type="term" value="F:arylformamidase activity"/>
    <property type="evidence" value="ECO:0007669"/>
    <property type="project" value="TreeGrafter"/>
</dbReference>
<dbReference type="PANTHER" id="PTHR48081:SF33">
    <property type="entry name" value="KYNURENINE FORMAMIDASE"/>
    <property type="match status" value="1"/>
</dbReference>
<dbReference type="Pfam" id="PF20434">
    <property type="entry name" value="BD-FAE"/>
    <property type="match status" value="1"/>
</dbReference>
<organism evidence="4">
    <name type="scientific">Alexandrium monilatum</name>
    <dbReference type="NCBI Taxonomy" id="311494"/>
    <lineage>
        <taxon>Eukaryota</taxon>
        <taxon>Sar</taxon>
        <taxon>Alveolata</taxon>
        <taxon>Dinophyceae</taxon>
        <taxon>Gonyaulacales</taxon>
        <taxon>Pyrocystaceae</taxon>
        <taxon>Alexandrium</taxon>
    </lineage>
</organism>
<evidence type="ECO:0000259" key="3">
    <source>
        <dbReference type="Pfam" id="PF20434"/>
    </source>
</evidence>
<protein>
    <recommendedName>
        <fullName evidence="3">BD-FAE-like domain-containing protein</fullName>
    </recommendedName>
</protein>
<dbReference type="SUPFAM" id="SSF53474">
    <property type="entry name" value="alpha/beta-Hydrolases"/>
    <property type="match status" value="1"/>
</dbReference>
<reference evidence="4" key="1">
    <citation type="submission" date="2021-01" db="EMBL/GenBank/DDBJ databases">
        <authorList>
            <person name="Corre E."/>
            <person name="Pelletier E."/>
            <person name="Niang G."/>
            <person name="Scheremetjew M."/>
            <person name="Finn R."/>
            <person name="Kale V."/>
            <person name="Holt S."/>
            <person name="Cochrane G."/>
            <person name="Meng A."/>
            <person name="Brown T."/>
            <person name="Cohen L."/>
        </authorList>
    </citation>
    <scope>NUCLEOTIDE SEQUENCE</scope>
    <source>
        <strain evidence="4">CCMP3105</strain>
    </source>
</reference>